<evidence type="ECO:0000313" key="4">
    <source>
        <dbReference type="Proteomes" id="UP000620124"/>
    </source>
</evidence>
<evidence type="ECO:0000259" key="2">
    <source>
        <dbReference type="Pfam" id="PF20149"/>
    </source>
</evidence>
<evidence type="ECO:0000256" key="1">
    <source>
        <dbReference type="SAM" id="MobiDB-lite"/>
    </source>
</evidence>
<proteinExistence type="predicted"/>
<accession>A0A8H6XM57</accession>
<feature type="domain" description="DUF6532" evidence="2">
    <location>
        <begin position="11"/>
        <end position="95"/>
    </location>
</feature>
<sequence>MHYHYKVLFINGTGYGENKILLNICKAAAFKDNDSVGNIFASHFKLYMFVLLALEFAALELCNSEWSNGKHEQSTFSEKQVGRDYLTHLTDIENWAEMNPEVVDKLRRKWYTRASSHLTGSGATANVQTHITLTQVDALHAELTGRTGDTNSETEQQVMGEGAEGGQD</sequence>
<dbReference type="OrthoDB" id="3268768at2759"/>
<dbReference type="Pfam" id="PF20149">
    <property type="entry name" value="DUF6532"/>
    <property type="match status" value="1"/>
</dbReference>
<feature type="compositionally biased region" description="Polar residues" evidence="1">
    <location>
        <begin position="147"/>
        <end position="157"/>
    </location>
</feature>
<dbReference type="InterPro" id="IPR045341">
    <property type="entry name" value="DUF6532"/>
</dbReference>
<dbReference type="Proteomes" id="UP000620124">
    <property type="component" value="Unassembled WGS sequence"/>
</dbReference>
<reference evidence="3" key="1">
    <citation type="submission" date="2020-05" db="EMBL/GenBank/DDBJ databases">
        <title>Mycena genomes resolve the evolution of fungal bioluminescence.</title>
        <authorList>
            <person name="Tsai I.J."/>
        </authorList>
    </citation>
    <scope>NUCLEOTIDE SEQUENCE</scope>
    <source>
        <strain evidence="3">CCC161011</strain>
    </source>
</reference>
<dbReference type="AlphaFoldDB" id="A0A8H6XM57"/>
<feature type="region of interest" description="Disordered" evidence="1">
    <location>
        <begin position="145"/>
        <end position="168"/>
    </location>
</feature>
<evidence type="ECO:0000313" key="3">
    <source>
        <dbReference type="EMBL" id="KAF7342934.1"/>
    </source>
</evidence>
<gene>
    <name evidence="3" type="ORF">MVEN_01723200</name>
</gene>
<name>A0A8H6XM57_9AGAR</name>
<keyword evidence="4" id="KW-1185">Reference proteome</keyword>
<comment type="caution">
    <text evidence="3">The sequence shown here is derived from an EMBL/GenBank/DDBJ whole genome shotgun (WGS) entry which is preliminary data.</text>
</comment>
<protein>
    <recommendedName>
        <fullName evidence="2">DUF6532 domain-containing protein</fullName>
    </recommendedName>
</protein>
<dbReference type="EMBL" id="JACAZI010000016">
    <property type="protein sequence ID" value="KAF7342934.1"/>
    <property type="molecule type" value="Genomic_DNA"/>
</dbReference>
<organism evidence="3 4">
    <name type="scientific">Mycena venus</name>
    <dbReference type="NCBI Taxonomy" id="2733690"/>
    <lineage>
        <taxon>Eukaryota</taxon>
        <taxon>Fungi</taxon>
        <taxon>Dikarya</taxon>
        <taxon>Basidiomycota</taxon>
        <taxon>Agaricomycotina</taxon>
        <taxon>Agaricomycetes</taxon>
        <taxon>Agaricomycetidae</taxon>
        <taxon>Agaricales</taxon>
        <taxon>Marasmiineae</taxon>
        <taxon>Mycenaceae</taxon>
        <taxon>Mycena</taxon>
    </lineage>
</organism>